<dbReference type="EMBL" id="ML975482">
    <property type="protein sequence ID" value="KAF1828923.1"/>
    <property type="molecule type" value="Genomic_DNA"/>
</dbReference>
<evidence type="ECO:0000256" key="3">
    <source>
        <dbReference type="SAM" id="Coils"/>
    </source>
</evidence>
<dbReference type="InterPro" id="IPR021622">
    <property type="entry name" value="Afadin/alpha-actinin-bd"/>
</dbReference>
<accession>A0A6A5K637</accession>
<dbReference type="Proteomes" id="UP000800040">
    <property type="component" value="Unassembled WGS sequence"/>
</dbReference>
<evidence type="ECO:0008006" key="7">
    <source>
        <dbReference type="Google" id="ProtNLM"/>
    </source>
</evidence>
<evidence type="ECO:0000256" key="1">
    <source>
        <dbReference type="ARBA" id="ARBA00009291"/>
    </source>
</evidence>
<reference evidence="5" key="1">
    <citation type="submission" date="2020-01" db="EMBL/GenBank/DDBJ databases">
        <authorList>
            <consortium name="DOE Joint Genome Institute"/>
            <person name="Haridas S."/>
            <person name="Albert R."/>
            <person name="Binder M."/>
            <person name="Bloem J."/>
            <person name="Labutti K."/>
            <person name="Salamov A."/>
            <person name="Andreopoulos B."/>
            <person name="Baker S.E."/>
            <person name="Barry K."/>
            <person name="Bills G."/>
            <person name="Bluhm B.H."/>
            <person name="Cannon C."/>
            <person name="Castanera R."/>
            <person name="Culley D.E."/>
            <person name="Daum C."/>
            <person name="Ezra D."/>
            <person name="Gonzalez J.B."/>
            <person name="Henrissat B."/>
            <person name="Kuo A."/>
            <person name="Liang C."/>
            <person name="Lipzen A."/>
            <person name="Lutzoni F."/>
            <person name="Magnuson J."/>
            <person name="Mondo S."/>
            <person name="Nolan M."/>
            <person name="Ohm R."/>
            <person name="Pangilinan J."/>
            <person name="Park H.-J."/>
            <person name="Ramirez L."/>
            <person name="Alfaro M."/>
            <person name="Sun H."/>
            <person name="Tritt A."/>
            <person name="Yoshinaga Y."/>
            <person name="Zwiers L.-H."/>
            <person name="Turgeon B.G."/>
            <person name="Goodwin S.B."/>
            <person name="Spatafora J.W."/>
            <person name="Crous P.W."/>
            <person name="Grigoriev I.V."/>
        </authorList>
    </citation>
    <scope>NUCLEOTIDE SEQUENCE</scope>
    <source>
        <strain evidence="5">P77</strain>
    </source>
</reference>
<evidence type="ECO:0000256" key="2">
    <source>
        <dbReference type="ARBA" id="ARBA00023054"/>
    </source>
</evidence>
<keyword evidence="6" id="KW-1185">Reference proteome</keyword>
<evidence type="ECO:0000313" key="5">
    <source>
        <dbReference type="EMBL" id="KAF1828923.1"/>
    </source>
</evidence>
<comment type="similarity">
    <text evidence="1">Belongs to the ADIP family.</text>
</comment>
<feature type="coiled-coil region" evidence="3">
    <location>
        <begin position="19"/>
        <end position="74"/>
    </location>
</feature>
<dbReference type="Pfam" id="PF11559">
    <property type="entry name" value="ADIP"/>
    <property type="match status" value="1"/>
</dbReference>
<dbReference type="AlphaFoldDB" id="A0A6A5K637"/>
<keyword evidence="2 3" id="KW-0175">Coiled coil</keyword>
<feature type="compositionally biased region" description="Basic and acidic residues" evidence="4">
    <location>
        <begin position="505"/>
        <end position="515"/>
    </location>
</feature>
<sequence>MADTLRSLRSESTRQTAALEKLHTRNADLSRQVSLAQAQEQSARKALTTAESSARKLRAEMQRLKATVDQIRTSCTNDVRKRDKEIQRLKGHLTSQQRGNKTGLVGASITINPGSTGLGLGASNHTVRDDAPDVDDAEYSLKQETTEFLTQLSQSLSDENDNLIGLVRSTLLTLRELQGMPEHSANEEAQDAEDASAVGDQDDSARQGMLHALPSDYETLADDMDTVLDNLKNLLTNPNFVAVDEVEMREEEIHRLRAGWEKMEARLRESFMLMDSWRKRMTNGDTINLEELRMGLGLGDGLEVSERAQVSMIEEEEEVEEGASSVFEEELDDEALDGTDEQERLPSPDAQPVSEKTNGSDMFKLKLQPTEPALRETNGNKSPSRSPRKVAFSASIPNTPSQLDDENAEASGIDLVGVEKPTPPTSAAKPSASEERPSRPTSRDNRTPRHVRCNYLAPQNMKLAGNVHFSSPTFSLYDSPTAPLRCLNNADDSRQTRKRLSSPRAHPDERSPKLTVQDKLREAAEAAAVADTGSAASPACIQVTEDAAEKTRKRAPRSPVKTKMGGRPKRRKSTLTPEELANLLGC</sequence>
<feature type="compositionally biased region" description="Basic residues" evidence="4">
    <location>
        <begin position="564"/>
        <end position="573"/>
    </location>
</feature>
<feature type="compositionally biased region" description="Basic and acidic residues" evidence="4">
    <location>
        <begin position="432"/>
        <end position="447"/>
    </location>
</feature>
<feature type="region of interest" description="Disordered" evidence="4">
    <location>
        <begin position="182"/>
        <end position="203"/>
    </location>
</feature>
<proteinExistence type="inferred from homology"/>
<evidence type="ECO:0000313" key="6">
    <source>
        <dbReference type="Proteomes" id="UP000800040"/>
    </source>
</evidence>
<feature type="region of interest" description="Disordered" evidence="4">
    <location>
        <begin position="546"/>
        <end position="586"/>
    </location>
</feature>
<name>A0A6A5K637_9PLEO</name>
<dbReference type="OrthoDB" id="312015at2759"/>
<gene>
    <name evidence="5" type="ORF">BDW02DRAFT_193871</name>
</gene>
<feature type="region of interest" description="Disordered" evidence="4">
    <location>
        <begin position="487"/>
        <end position="515"/>
    </location>
</feature>
<feature type="region of interest" description="Disordered" evidence="4">
    <location>
        <begin position="336"/>
        <end position="450"/>
    </location>
</feature>
<organism evidence="5 6">
    <name type="scientific">Decorospora gaudefroyi</name>
    <dbReference type="NCBI Taxonomy" id="184978"/>
    <lineage>
        <taxon>Eukaryota</taxon>
        <taxon>Fungi</taxon>
        <taxon>Dikarya</taxon>
        <taxon>Ascomycota</taxon>
        <taxon>Pezizomycotina</taxon>
        <taxon>Dothideomycetes</taxon>
        <taxon>Pleosporomycetidae</taxon>
        <taxon>Pleosporales</taxon>
        <taxon>Pleosporineae</taxon>
        <taxon>Pleosporaceae</taxon>
        <taxon>Decorospora</taxon>
    </lineage>
</organism>
<protein>
    <recommendedName>
        <fullName evidence="7">NIMA interactive protein</fullName>
    </recommendedName>
</protein>
<evidence type="ECO:0000256" key="4">
    <source>
        <dbReference type="SAM" id="MobiDB-lite"/>
    </source>
</evidence>